<sequence length="117" mass="13160">MTDRTFRIMVRGAFEGLTQEQRAELLAAAADHDMLFARFTPEGHLSYDLRARADFTFRYLATGAADEDLLPATAQAEASAMEWLEQRGYGYRNLRSTAEDLSKAALGKRQRRERAAG</sequence>
<dbReference type="RefSeq" id="WP_110670084.1">
    <property type="nucleotide sequence ID" value="NZ_PYBW01000049.1"/>
</dbReference>
<accession>A0A2V4N3Z8</accession>
<dbReference type="OrthoDB" id="4803789at2"/>
<evidence type="ECO:0000313" key="1">
    <source>
        <dbReference type="EMBL" id="PYC78561.1"/>
    </source>
</evidence>
<name>A0A2V4N3Z8_9ACTN</name>
<dbReference type="EMBL" id="PYBW01000049">
    <property type="protein sequence ID" value="PYC78561.1"/>
    <property type="molecule type" value="Genomic_DNA"/>
</dbReference>
<evidence type="ECO:0000313" key="2">
    <source>
        <dbReference type="Proteomes" id="UP000248039"/>
    </source>
</evidence>
<dbReference type="InterPro" id="IPR045778">
    <property type="entry name" value="DUF6204"/>
</dbReference>
<keyword evidence="2" id="KW-1185">Reference proteome</keyword>
<reference evidence="1 2" key="1">
    <citation type="submission" date="2018-03" db="EMBL/GenBank/DDBJ databases">
        <title>Bioinformatic expansion and discovery of thiopeptide antibiotics.</title>
        <authorList>
            <person name="Schwalen C.J."/>
            <person name="Hudson G.A."/>
            <person name="Mitchell D.A."/>
        </authorList>
    </citation>
    <scope>NUCLEOTIDE SEQUENCE [LARGE SCALE GENOMIC DNA]</scope>
    <source>
        <strain evidence="1 2">ATCC 21389</strain>
    </source>
</reference>
<dbReference type="AlphaFoldDB" id="A0A2V4N3Z8"/>
<gene>
    <name evidence="1" type="ORF">C7C46_15760</name>
</gene>
<dbReference type="Proteomes" id="UP000248039">
    <property type="component" value="Unassembled WGS sequence"/>
</dbReference>
<comment type="caution">
    <text evidence="1">The sequence shown here is derived from an EMBL/GenBank/DDBJ whole genome shotgun (WGS) entry which is preliminary data.</text>
</comment>
<protein>
    <submittedName>
        <fullName evidence="1">Uncharacterized protein</fullName>
    </submittedName>
</protein>
<proteinExistence type="predicted"/>
<organism evidence="1 2">
    <name type="scientific">Streptomyces tateyamensis</name>
    <dbReference type="NCBI Taxonomy" id="565073"/>
    <lineage>
        <taxon>Bacteria</taxon>
        <taxon>Bacillati</taxon>
        <taxon>Actinomycetota</taxon>
        <taxon>Actinomycetes</taxon>
        <taxon>Kitasatosporales</taxon>
        <taxon>Streptomycetaceae</taxon>
        <taxon>Streptomyces</taxon>
    </lineage>
</organism>
<dbReference type="Pfam" id="PF19707">
    <property type="entry name" value="DUF6204"/>
    <property type="match status" value="1"/>
</dbReference>